<protein>
    <submittedName>
        <fullName evidence="1">Uncharacterized protein</fullName>
    </submittedName>
</protein>
<accession>A0AAU8JA45</accession>
<dbReference type="AlphaFoldDB" id="A0AAU8JA45"/>
<dbReference type="EMBL" id="CP159837">
    <property type="protein sequence ID" value="XCM36037.1"/>
    <property type="molecule type" value="Genomic_DNA"/>
</dbReference>
<name>A0AAU8JA45_9CYAN</name>
<gene>
    <name evidence="1" type="ORF">ABWT76_004764</name>
</gene>
<dbReference type="RefSeq" id="WP_255353124.1">
    <property type="nucleotide sequence ID" value="NZ_CP159837.1"/>
</dbReference>
<reference evidence="1" key="1">
    <citation type="submission" date="2024-07" db="EMBL/GenBank/DDBJ databases">
        <authorList>
            <person name="Kim Y.J."/>
            <person name="Jeong J.Y."/>
        </authorList>
    </citation>
    <scope>NUCLEOTIDE SEQUENCE</scope>
    <source>
        <strain evidence="1">GIHE-MW2</strain>
    </source>
</reference>
<organism evidence="1">
    <name type="scientific">Planktothricoides raciborskii GIHE-MW2</name>
    <dbReference type="NCBI Taxonomy" id="2792601"/>
    <lineage>
        <taxon>Bacteria</taxon>
        <taxon>Bacillati</taxon>
        <taxon>Cyanobacteriota</taxon>
        <taxon>Cyanophyceae</taxon>
        <taxon>Oscillatoriophycideae</taxon>
        <taxon>Oscillatoriales</taxon>
        <taxon>Oscillatoriaceae</taxon>
        <taxon>Planktothricoides</taxon>
    </lineage>
</organism>
<evidence type="ECO:0000313" key="1">
    <source>
        <dbReference type="EMBL" id="XCM36037.1"/>
    </source>
</evidence>
<proteinExistence type="predicted"/>
<sequence>MVFSEVTLAFPLMAGYAYGQGNWRDRSVRRLANLFSQPSLVTA</sequence>